<name>A0ABX2ARV4_9BACT</name>
<dbReference type="Proteomes" id="UP001193734">
    <property type="component" value="Unassembled WGS sequence"/>
</dbReference>
<dbReference type="EMBL" id="JABKKE010000004">
    <property type="protein sequence ID" value="NPE13454.1"/>
    <property type="molecule type" value="Genomic_DNA"/>
</dbReference>
<evidence type="ECO:0000256" key="4">
    <source>
        <dbReference type="ARBA" id="ARBA00023136"/>
    </source>
</evidence>
<sequence length="180" mass="21356">MNYCKWEKNGDISKNPYDKIVFYHRLEKYDIRVKPEDNSQYHKELEQQKKLHEYRVLPDVPLYGGPAWWSLTRECVEYMIGQSGFIERYYTDTLFPDESFAQTVIMNNPKLAPTVVNYDLRYICWETRNNSRPAVLDMSDLPGIVKDKDVFARKIAPDVSGQCGRYTQCHERNRDTFGFF</sequence>
<protein>
    <submittedName>
        <fullName evidence="6">Uncharacterized protein</fullName>
    </submittedName>
</protein>
<dbReference type="GeneID" id="82156880"/>
<organism evidence="6 7">
    <name type="scientific">Xylanibacter rodentium</name>
    <dbReference type="NCBI Taxonomy" id="2736289"/>
    <lineage>
        <taxon>Bacteria</taxon>
        <taxon>Pseudomonadati</taxon>
        <taxon>Bacteroidota</taxon>
        <taxon>Bacteroidia</taxon>
        <taxon>Bacteroidales</taxon>
        <taxon>Prevotellaceae</taxon>
        <taxon>Xylanibacter</taxon>
    </lineage>
</organism>
<keyword evidence="4" id="KW-0472">Membrane</keyword>
<evidence type="ECO:0000256" key="3">
    <source>
        <dbReference type="ARBA" id="ARBA00022679"/>
    </source>
</evidence>
<gene>
    <name evidence="6" type="ORF">HPS55_03785</name>
</gene>
<dbReference type="InterPro" id="IPR003406">
    <property type="entry name" value="Glyco_trans_14"/>
</dbReference>
<comment type="caution">
    <text evidence="6">The sequence shown here is derived from an EMBL/GenBank/DDBJ whole genome shotgun (WGS) entry which is preliminary data.</text>
</comment>
<dbReference type="PANTHER" id="PTHR45719">
    <property type="entry name" value="GLYCOSYLTRANSFERASE"/>
    <property type="match status" value="1"/>
</dbReference>
<keyword evidence="5" id="KW-0325">Glycoprotein</keyword>
<keyword evidence="7" id="KW-1185">Reference proteome</keyword>
<dbReference type="RefSeq" id="WP_172176424.1">
    <property type="nucleotide sequence ID" value="NZ_CASGIA010000006.1"/>
</dbReference>
<dbReference type="Pfam" id="PF02485">
    <property type="entry name" value="Branch"/>
    <property type="match status" value="1"/>
</dbReference>
<evidence type="ECO:0000256" key="5">
    <source>
        <dbReference type="ARBA" id="ARBA00023180"/>
    </source>
</evidence>
<evidence type="ECO:0000313" key="7">
    <source>
        <dbReference type="Proteomes" id="UP001193734"/>
    </source>
</evidence>
<dbReference type="PANTHER" id="PTHR45719:SF7">
    <property type="entry name" value="OS01G0201100 PROTEIN"/>
    <property type="match status" value="1"/>
</dbReference>
<reference evidence="6 7" key="1">
    <citation type="submission" date="2020-05" db="EMBL/GenBank/DDBJ databases">
        <title>Distinct polysaccharide utilization as determinants for interspecies competition between intestinal Prevotella spp.</title>
        <authorList>
            <person name="Galvez E.J.C."/>
            <person name="Iljazovic A."/>
            <person name="Strowig T."/>
        </authorList>
    </citation>
    <scope>NUCLEOTIDE SEQUENCE [LARGE SCALE GENOMIC DNA]</scope>
    <source>
        <strain evidence="6 7">PROD</strain>
    </source>
</reference>
<proteinExistence type="predicted"/>
<keyword evidence="2" id="KW-0328">Glycosyltransferase</keyword>
<accession>A0ABX2ARV4</accession>
<dbReference type="InterPro" id="IPR044610">
    <property type="entry name" value="GLCAT14A/B/C"/>
</dbReference>
<keyword evidence="3" id="KW-0808">Transferase</keyword>
<comment type="subcellular location">
    <subcellularLocation>
        <location evidence="1">Membrane</location>
        <topology evidence="1">Single-pass type II membrane protein</topology>
    </subcellularLocation>
</comment>
<evidence type="ECO:0000256" key="1">
    <source>
        <dbReference type="ARBA" id="ARBA00004606"/>
    </source>
</evidence>
<evidence type="ECO:0000313" key="6">
    <source>
        <dbReference type="EMBL" id="NPE13454.1"/>
    </source>
</evidence>
<evidence type="ECO:0000256" key="2">
    <source>
        <dbReference type="ARBA" id="ARBA00022676"/>
    </source>
</evidence>